<dbReference type="Proteomes" id="UP000326837">
    <property type="component" value="Chromosome"/>
</dbReference>
<dbReference type="SUPFAM" id="SSF46626">
    <property type="entry name" value="Cytochrome c"/>
    <property type="match status" value="1"/>
</dbReference>
<dbReference type="InterPro" id="IPR013428">
    <property type="entry name" value="Membrane-bound_put_N"/>
</dbReference>
<dbReference type="Gene3D" id="1.10.760.10">
    <property type="entry name" value="Cytochrome c-like domain"/>
    <property type="match status" value="1"/>
</dbReference>
<evidence type="ECO:0000313" key="8">
    <source>
        <dbReference type="Proteomes" id="UP000326837"/>
    </source>
</evidence>
<evidence type="ECO:0000256" key="3">
    <source>
        <dbReference type="ARBA" id="ARBA00023004"/>
    </source>
</evidence>
<dbReference type="InterPro" id="IPR011041">
    <property type="entry name" value="Quinoprot_gluc/sorb_DH_b-prop"/>
</dbReference>
<dbReference type="PROSITE" id="PS51007">
    <property type="entry name" value="CYTC"/>
    <property type="match status" value="1"/>
</dbReference>
<dbReference type="Pfam" id="PF04734">
    <property type="entry name" value="Ceramidase_alk"/>
    <property type="match status" value="1"/>
</dbReference>
<dbReference type="GO" id="GO:0009055">
    <property type="term" value="F:electron transfer activity"/>
    <property type="evidence" value="ECO:0007669"/>
    <property type="project" value="InterPro"/>
</dbReference>
<keyword evidence="1 4" id="KW-0349">Heme</keyword>
<dbReference type="InterPro" id="IPR011989">
    <property type="entry name" value="ARM-like"/>
</dbReference>
<dbReference type="InterPro" id="IPR036909">
    <property type="entry name" value="Cyt_c-like_dom_sf"/>
</dbReference>
<evidence type="ECO:0000256" key="4">
    <source>
        <dbReference type="PROSITE-ProRule" id="PRU00433"/>
    </source>
</evidence>
<dbReference type="Gene3D" id="1.25.10.10">
    <property type="entry name" value="Leucine-rich Repeat Variant"/>
    <property type="match status" value="1"/>
</dbReference>
<dbReference type="SUPFAM" id="SSF50952">
    <property type="entry name" value="Soluble quinoprotein glucose dehydrogenase"/>
    <property type="match status" value="1"/>
</dbReference>
<dbReference type="InterPro" id="IPR031329">
    <property type="entry name" value="NEUT/ALK_ceramidase_N"/>
</dbReference>
<dbReference type="Pfam" id="PF23500">
    <property type="entry name" value="DUF7133"/>
    <property type="match status" value="1"/>
</dbReference>
<proteinExistence type="predicted"/>
<dbReference type="KEGG" id="lpav:PLANPX_3221"/>
<dbReference type="EMBL" id="AP021861">
    <property type="protein sequence ID" value="BBO33609.1"/>
    <property type="molecule type" value="Genomic_DNA"/>
</dbReference>
<dbReference type="NCBIfam" id="TIGR02604">
    <property type="entry name" value="Piru_Ver_Nterm"/>
    <property type="match status" value="1"/>
</dbReference>
<keyword evidence="3 4" id="KW-0408">Iron</keyword>
<dbReference type="Gene3D" id="2.120.10.30">
    <property type="entry name" value="TolB, C-terminal domain"/>
    <property type="match status" value="1"/>
</dbReference>
<feature type="signal peptide" evidence="5">
    <location>
        <begin position="1"/>
        <end position="30"/>
    </location>
</feature>
<dbReference type="InterPro" id="IPR008979">
    <property type="entry name" value="Galactose-bd-like_sf"/>
</dbReference>
<protein>
    <recommendedName>
        <fullName evidence="6">Cytochrome c domain-containing protein</fullName>
    </recommendedName>
</protein>
<keyword evidence="8" id="KW-1185">Reference proteome</keyword>
<accession>A0A5K7XKZ3</accession>
<evidence type="ECO:0000256" key="2">
    <source>
        <dbReference type="ARBA" id="ARBA00022723"/>
    </source>
</evidence>
<evidence type="ECO:0000256" key="5">
    <source>
        <dbReference type="SAM" id="SignalP"/>
    </source>
</evidence>
<dbReference type="PANTHER" id="PTHR33546:SF1">
    <property type="entry name" value="LARGE, MULTIFUNCTIONAL SECRETED PROTEIN"/>
    <property type="match status" value="1"/>
</dbReference>
<evidence type="ECO:0000259" key="6">
    <source>
        <dbReference type="PROSITE" id="PS51007"/>
    </source>
</evidence>
<dbReference type="GO" id="GO:0046872">
    <property type="term" value="F:metal ion binding"/>
    <property type="evidence" value="ECO:0007669"/>
    <property type="project" value="UniProtKB-KW"/>
</dbReference>
<reference evidence="8" key="1">
    <citation type="submission" date="2019-10" db="EMBL/GenBank/DDBJ databases">
        <title>Lacipirellula parvula gen. nov., sp. nov., representing a lineage of planctomycetes widespread in freshwater anoxic habitats, and description of the family Lacipirellulaceae.</title>
        <authorList>
            <person name="Dedysh S.N."/>
            <person name="Kulichevskaya I.S."/>
            <person name="Beletsky A.V."/>
            <person name="Rakitin A.L."/>
            <person name="Mardanov A.V."/>
            <person name="Ivanova A.A."/>
            <person name="Saltykova V.X."/>
            <person name="Rijpstra W.I.C."/>
            <person name="Sinninghe Damste J.S."/>
            <person name="Ravin N.V."/>
        </authorList>
    </citation>
    <scope>NUCLEOTIDE SEQUENCE [LARGE SCALE GENOMIC DNA]</scope>
    <source>
        <strain evidence="8">PX69</strain>
    </source>
</reference>
<dbReference type="InterPro" id="IPR011042">
    <property type="entry name" value="6-blade_b-propeller_TolB-like"/>
</dbReference>
<dbReference type="NCBIfam" id="TIGR02603">
    <property type="entry name" value="CxxCH_TIGR02603"/>
    <property type="match status" value="1"/>
</dbReference>
<feature type="domain" description="Cytochrome c" evidence="6">
    <location>
        <begin position="1265"/>
        <end position="1398"/>
    </location>
</feature>
<evidence type="ECO:0000256" key="1">
    <source>
        <dbReference type="ARBA" id="ARBA00022617"/>
    </source>
</evidence>
<dbReference type="InterPro" id="IPR013427">
    <property type="entry name" value="Haem-bd_dom_put"/>
</dbReference>
<keyword evidence="5" id="KW-0732">Signal</keyword>
<dbReference type="Pfam" id="PF13646">
    <property type="entry name" value="HEAT_2"/>
    <property type="match status" value="1"/>
</dbReference>
<dbReference type="InterPro" id="IPR055557">
    <property type="entry name" value="DUF7133"/>
</dbReference>
<dbReference type="Gene3D" id="2.60.120.260">
    <property type="entry name" value="Galactose-binding domain-like"/>
    <property type="match status" value="1"/>
</dbReference>
<dbReference type="SUPFAM" id="SSF49785">
    <property type="entry name" value="Galactose-binding domain-like"/>
    <property type="match status" value="1"/>
</dbReference>
<feature type="chain" id="PRO_5025045371" description="Cytochrome c domain-containing protein" evidence="5">
    <location>
        <begin position="31"/>
        <end position="1795"/>
    </location>
</feature>
<dbReference type="PANTHER" id="PTHR33546">
    <property type="entry name" value="LARGE, MULTIFUNCTIONAL SECRETED PROTEIN-RELATED"/>
    <property type="match status" value="1"/>
</dbReference>
<dbReference type="Pfam" id="PF00034">
    <property type="entry name" value="Cytochrom_C"/>
    <property type="match status" value="1"/>
</dbReference>
<dbReference type="RefSeq" id="WP_172992064.1">
    <property type="nucleotide sequence ID" value="NZ_AP021861.1"/>
</dbReference>
<sequence>MNNFTHSPRHPLRWASLVGLLLAFAPTCMAEEAVYDVGVAKIDVTPAYPIRLNGFGGRRDESEGVTQRIWAKAIAIGSDEAKPAVLITLDSLGVREAMVDEVARRLKEKVGIERDRVAVTFSHSHTTPKLTNVCDTIFSSPISPEHQAHIERYTAELTDAMEKVALEALADRKPSTLSWAVGKVSFAVNRRTPGGPVDHDLPILVVKSADDGAVRAIYLSYACHCVTLSDNKISGDWSGYAQEAIERTHPGVIALVSIGCGSDSNPASGVTGSNTAAAADQGAQICDEVERLLAGTLQPVSGDLTAALSHIDIPLNAVPAKEELEKLAAAGGAPGYNAEYQLAKLQRGEQLQAALDYPVQTWAFGDSLAMVFLAGEVCADYSLRLKAELDPERIWMHGYSNDFCAYIPSERLLKEGGYGGGAEVVYFALPNTIATGVEEKIIGQVHAQIPPQFEGKGPRQQVSAQPWPLEEAVASIVPKPGFVVEVAAAEPLVADPVAIDFGPDGRLWVAEMPDYSRFADEDFKPNGSVRVLTDVDGDGKYDEAKTFADGLRFPTDVKSWRNGVIVCDAPDVIYLEDADGDGKADVRKVLLTGFETHNAQARVNSLRWGLDNWLYGSCGLFGGTIKTCSGREIQLGGRDFRFHPDSGELEPVTGSTQQGRTRDDWNNWFGCDNSSLIHHYPLDDHYLARNPHIAPPATRISVPAGPDPSALHPIGEPSIFQLSGPPGRPTAACGLDIYRDELLGSEFSNNSFVAEPVNQLVHRRILSPSGATFTGARAADEPDVEFLASTDPWFRPVQIRTGLDGCLYVVDMHRAVIEHQKFIPEETLAELDVTAGREQGRIFRVRRAEVPPRPIPRLDHLNAAGLAAAIDSPNGPQRDLAQQLLVQRHATEAAPALKQLAQRAARPVVRLQALCTLDGLGELDVPAILATLADGDPAVRRHAIRLSEPMLGTAPNLLDALLALADDSDPQVELQLTYTLGETQDPRASAALAKIALRRAGEPTILAGVWSSANSENVGQVAEALFAQSQGQTIPDSVLKPSIRLIAELGSDADVLGVAKSLGGEEGTAELASWRFAAAAELLEQSRRRSEAANGLQKQFAPLADQARTILENPQEEAASLAALRMVAATGANSNELLELLTPLLEPQNSPAVQQAAIEMIASIGGDAAAETLLSPWRGYTPAARSQAFDVMLGSADLTGRLLSHLEAGTIAVTDLDALQRQRLANHPTEVLRVRGAAIMASAVDQNRDKIVKEYVVAVAAHGEGDVGNGRQAFAKYCSSCHRLEDQGHEVGPDLAALTSRAPAALIESILDPNRTVDERFRSYSALTIDGLAHAGILTGETSTSITLTEQQGKQHTLLRTDLDALENTGKSLMPEGLEKDLAPAAVADLLAYLNSVGPPAKTVEGNNPKLIAPDYDGTLWLLAEHCHIYGAGITFEKPFRNIGYWHGRDDYVTWQIDVPAPREYEVYLHWATVDDTAGSSYILEGGEKPVTGQVAGTGSYSRFQTQRIGRMKLVAGKQRLILRPDGLLKTANLMDLRGVYLTPVGVPADRAISGDPPQGGEDAATAISKLLDGLAVGQPEEYERIPAIWEHAIAAGRRNQQQELLRVMDLALPGDGEPLADWQAVVIGGGVVNGVSQAGSWPNQRVMELLKEHPQLQAEWNRTMTLAAQMAANEQVHVGTRYDALRILGAGSWEVFGPDLAEKLSVETSPDLQMGLVSALADMDADEVSDVLVTSLSSMTDHNRNLAVEGLLRTPARAEVFLDAVDSGKLSPNSVTSDVIERAKNVVKNGSQKP</sequence>
<dbReference type="GO" id="GO:0020037">
    <property type="term" value="F:heme binding"/>
    <property type="evidence" value="ECO:0007669"/>
    <property type="project" value="InterPro"/>
</dbReference>
<gene>
    <name evidence="7" type="ORF">PLANPX_3221</name>
</gene>
<organism evidence="7 8">
    <name type="scientific">Lacipirellula parvula</name>
    <dbReference type="NCBI Taxonomy" id="2650471"/>
    <lineage>
        <taxon>Bacteria</taxon>
        <taxon>Pseudomonadati</taxon>
        <taxon>Planctomycetota</taxon>
        <taxon>Planctomycetia</taxon>
        <taxon>Pirellulales</taxon>
        <taxon>Lacipirellulaceae</taxon>
        <taxon>Lacipirellula</taxon>
    </lineage>
</organism>
<keyword evidence="2 4" id="KW-0479">Metal-binding</keyword>
<dbReference type="InterPro" id="IPR016024">
    <property type="entry name" value="ARM-type_fold"/>
</dbReference>
<dbReference type="InterPro" id="IPR009056">
    <property type="entry name" value="Cyt_c-like_dom"/>
</dbReference>
<evidence type="ECO:0000313" key="7">
    <source>
        <dbReference type="EMBL" id="BBO33609.1"/>
    </source>
</evidence>
<dbReference type="CDD" id="cd02795">
    <property type="entry name" value="CBM6-CBM35-CBM36_like"/>
    <property type="match status" value="1"/>
</dbReference>
<name>A0A5K7XKZ3_9BACT</name>
<dbReference type="SUPFAM" id="SSF48371">
    <property type="entry name" value="ARM repeat"/>
    <property type="match status" value="1"/>
</dbReference>